<evidence type="ECO:0000259" key="6">
    <source>
        <dbReference type="Pfam" id="PF04802"/>
    </source>
</evidence>
<evidence type="ECO:0000256" key="3">
    <source>
        <dbReference type="ARBA" id="ARBA00057252"/>
    </source>
</evidence>
<evidence type="ECO:0000313" key="8">
    <source>
        <dbReference type="EMBL" id="KAJ8341866.1"/>
    </source>
</evidence>
<reference evidence="8" key="1">
    <citation type="journal article" date="2023" name="Science">
        <title>Genome structures resolve the early diversification of teleost fishes.</title>
        <authorList>
            <person name="Parey E."/>
            <person name="Louis A."/>
            <person name="Montfort J."/>
            <person name="Bouchez O."/>
            <person name="Roques C."/>
            <person name="Iampietro C."/>
            <person name="Lluch J."/>
            <person name="Castinel A."/>
            <person name="Donnadieu C."/>
            <person name="Desvignes T."/>
            <person name="Floi Bucao C."/>
            <person name="Jouanno E."/>
            <person name="Wen M."/>
            <person name="Mejri S."/>
            <person name="Dirks R."/>
            <person name="Jansen H."/>
            <person name="Henkel C."/>
            <person name="Chen W.J."/>
            <person name="Zahm M."/>
            <person name="Cabau C."/>
            <person name="Klopp C."/>
            <person name="Thompson A.W."/>
            <person name="Robinson-Rechavi M."/>
            <person name="Braasch I."/>
            <person name="Lecointre G."/>
            <person name="Bobe J."/>
            <person name="Postlethwait J.H."/>
            <person name="Berthelot C."/>
            <person name="Roest Crollius H."/>
            <person name="Guiguen Y."/>
        </authorList>
    </citation>
    <scope>NUCLEOTIDE SEQUENCE</scope>
    <source>
        <strain evidence="8">WJC10195</strain>
    </source>
</reference>
<accession>A0A9Q1IJH1</accession>
<dbReference type="InterPro" id="IPR055236">
    <property type="entry name" value="EVH1_PP4R3"/>
</dbReference>
<proteinExistence type="inferred from homology"/>
<feature type="domain" description="PP4R3 EVH1-like" evidence="7">
    <location>
        <begin position="5"/>
        <end position="102"/>
    </location>
</feature>
<organism evidence="8 9">
    <name type="scientific">Synaphobranchus kaupii</name>
    <name type="common">Kaup's arrowtooth eel</name>
    <dbReference type="NCBI Taxonomy" id="118154"/>
    <lineage>
        <taxon>Eukaryota</taxon>
        <taxon>Metazoa</taxon>
        <taxon>Chordata</taxon>
        <taxon>Craniata</taxon>
        <taxon>Vertebrata</taxon>
        <taxon>Euteleostomi</taxon>
        <taxon>Actinopterygii</taxon>
        <taxon>Neopterygii</taxon>
        <taxon>Teleostei</taxon>
        <taxon>Anguilliformes</taxon>
        <taxon>Synaphobranchidae</taxon>
        <taxon>Synaphobranchus</taxon>
    </lineage>
</organism>
<comment type="similarity">
    <text evidence="1">Belongs to the SMEK family.</text>
</comment>
<evidence type="ECO:0000256" key="5">
    <source>
        <dbReference type="SAM" id="MobiDB-lite"/>
    </source>
</evidence>
<protein>
    <recommendedName>
        <fullName evidence="4">Serine/threonine-protein phosphatase 4 regulatory subunit 3</fullName>
    </recommendedName>
    <alternativeName>
        <fullName evidence="2">SMEK homolog 1</fullName>
    </alternativeName>
</protein>
<dbReference type="GO" id="GO:0006974">
    <property type="term" value="P:DNA damage response"/>
    <property type="evidence" value="ECO:0007669"/>
    <property type="project" value="TreeGrafter"/>
</dbReference>
<keyword evidence="9" id="KW-1185">Reference proteome</keyword>
<evidence type="ECO:0000256" key="4">
    <source>
        <dbReference type="ARBA" id="ARBA00068937"/>
    </source>
</evidence>
<comment type="caution">
    <text evidence="8">The sequence shown here is derived from an EMBL/GenBank/DDBJ whole genome shotgun (WGS) entry which is preliminary data.</text>
</comment>
<dbReference type="GO" id="GO:0030289">
    <property type="term" value="C:protein phosphatase 4 complex"/>
    <property type="evidence" value="ECO:0007669"/>
    <property type="project" value="TreeGrafter"/>
</dbReference>
<feature type="domain" description="Serine/threonine-protein phosphatase 4 regulatory subunit 3-like central" evidence="6">
    <location>
        <begin position="141"/>
        <end position="243"/>
    </location>
</feature>
<gene>
    <name evidence="8" type="ORF">SKAU_G00341570</name>
</gene>
<comment type="function">
    <text evidence="3">Regulatory subunit of serine/threonine-protein phosphatase 4.</text>
</comment>
<name>A0A9Q1IJH1_SYNKA</name>
<dbReference type="InterPro" id="IPR006887">
    <property type="entry name" value="P4R3-like_central_dom"/>
</dbReference>
<dbReference type="InterPro" id="IPR051137">
    <property type="entry name" value="PP4R3-like"/>
</dbReference>
<dbReference type="Pfam" id="PF04802">
    <property type="entry name" value="PP4R3"/>
    <property type="match status" value="1"/>
</dbReference>
<dbReference type="OrthoDB" id="27483at2759"/>
<dbReference type="Proteomes" id="UP001152622">
    <property type="component" value="Chromosome 15"/>
</dbReference>
<evidence type="ECO:0000259" key="7">
    <source>
        <dbReference type="Pfam" id="PF22972"/>
    </source>
</evidence>
<dbReference type="SUPFAM" id="SSF50729">
    <property type="entry name" value="PH domain-like"/>
    <property type="match status" value="1"/>
</dbReference>
<dbReference type="AlphaFoldDB" id="A0A9Q1IJH1"/>
<dbReference type="GO" id="GO:0072542">
    <property type="term" value="F:protein phosphatase activator activity"/>
    <property type="evidence" value="ECO:0007669"/>
    <property type="project" value="TreeGrafter"/>
</dbReference>
<dbReference type="EMBL" id="JAINUF010000015">
    <property type="protein sequence ID" value="KAJ8341866.1"/>
    <property type="molecule type" value="Genomic_DNA"/>
</dbReference>
<dbReference type="InterPro" id="IPR011993">
    <property type="entry name" value="PH-like_dom_sf"/>
</dbReference>
<dbReference type="FunFam" id="2.30.29.30:FF:000051">
    <property type="entry name" value="Serine/threonine-protein phosphatase 4 regulatory subunit 3B"/>
    <property type="match status" value="1"/>
</dbReference>
<feature type="region of interest" description="Disordered" evidence="5">
    <location>
        <begin position="235"/>
        <end position="264"/>
    </location>
</feature>
<dbReference type="Pfam" id="PF22972">
    <property type="entry name" value="EVH1_PP4R3"/>
    <property type="match status" value="1"/>
</dbReference>
<dbReference type="GO" id="GO:0005654">
    <property type="term" value="C:nucleoplasm"/>
    <property type="evidence" value="ECO:0007669"/>
    <property type="project" value="TreeGrafter"/>
</dbReference>
<dbReference type="PANTHER" id="PTHR23318:SF3">
    <property type="entry name" value="SERINE_THREONINE-PROTEIN PHOSPHATASE 4 REGULATORY SUBUNIT 3A"/>
    <property type="match status" value="1"/>
</dbReference>
<evidence type="ECO:0000256" key="1">
    <source>
        <dbReference type="ARBA" id="ARBA00008809"/>
    </source>
</evidence>
<evidence type="ECO:0000256" key="2">
    <source>
        <dbReference type="ARBA" id="ARBA00042013"/>
    </source>
</evidence>
<dbReference type="PANTHER" id="PTHR23318">
    <property type="entry name" value="ATP SYNTHASE GAMMA-RELATED"/>
    <property type="match status" value="1"/>
</dbReference>
<dbReference type="Gene3D" id="2.30.29.30">
    <property type="entry name" value="Pleckstrin-homology domain (PH domain)/Phosphotyrosine-binding domain (PTB)"/>
    <property type="match status" value="1"/>
</dbReference>
<evidence type="ECO:0000313" key="9">
    <source>
        <dbReference type="Proteomes" id="UP001152622"/>
    </source>
</evidence>
<sequence>MTDTRRRVKVYTLNEDRQWDDRGTGHVSSGYVERLKGMSLLVRAESDGSLLLESKINPNTAYQKQQDTLIVWSEAENYDLALSFQEKAGCDEIWEKICQVQGKDPSVDITQELVDESEEERFDDMSSPGLELPPCELSRLEELALAVENEGYIKKLLELFHVCEDLENREGLHHLYEIIKGIFLLNRTALFEVMFSEECIMDVIGCLEFDPALPHPRRHREFLTKTAKFKEVIPISDPRTQAKNPPDVPGAVHSGHGPPHPLRL</sequence>